<evidence type="ECO:0000313" key="4">
    <source>
        <dbReference type="EMBL" id="MDI9863235.1"/>
    </source>
</evidence>
<dbReference type="Gene3D" id="1.10.390.10">
    <property type="entry name" value="Neutral Protease Domain 2"/>
    <property type="match status" value="1"/>
</dbReference>
<reference evidence="4 5" key="1">
    <citation type="submission" date="2023-05" db="EMBL/GenBank/DDBJ databases">
        <title>Novel species of genus Flectobacillus isolated from stream in China.</title>
        <authorList>
            <person name="Lu H."/>
        </authorList>
    </citation>
    <scope>NUCLEOTIDE SEQUENCE [LARGE SCALE GENOMIC DNA]</scope>
    <source>
        <strain evidence="4 5">DC10W</strain>
    </source>
</reference>
<name>A0ABT6YI22_9BACT</name>
<feature type="signal peptide" evidence="1">
    <location>
        <begin position="1"/>
        <end position="25"/>
    </location>
</feature>
<comment type="caution">
    <text evidence="4">The sequence shown here is derived from an EMBL/GenBank/DDBJ whole genome shotgun (WGS) entry which is preliminary data.</text>
</comment>
<keyword evidence="1" id="KW-0732">Signal</keyword>
<dbReference type="Gene3D" id="2.60.40.3650">
    <property type="match status" value="1"/>
</dbReference>
<sequence length="516" mass="58509">MNNYSKKGLKLLLIGLFVVSQNAIAQSSKKALFNYTIDFNQPQNQTFAVELKSNGFPKDTLDFTMPQWMPGYYQIMSYAKQINKIEAKDAKGKVLPLNKKGDNVWQLILPKNTPFTINYSVTAKRNFVAAAVVDTTHAYVVTTAAFLYIPEFLQSSVHVKVKTPWKDVATGLTPVSGKKHEFTAPDFDILYDCPILSGSLDELPSFSVGGKKHRFVGYKMGEFDKVRLMNQLQKIIEQATTLIGDIPYNEYTFIGIGPGNGGIEHLNNTTVSFTGEKLSNRDVEIKILNFLTHEYFHHYNVKRIRPFELGPFDYSQMNHTNQLWISEGLTVYYEYLLVKRAGLISEQEVLTNLSRNITNIQNNPGRSHQSLAQASYDTWKDGPFGTSGKDASKSISYYEKGPLVGWIVDLAIRNSTDNQKSLDNVMSYLYHYYYKKLKRGFTDAEFRQACETIAGQSLSAEFDYIYSTKELDYATYLGYAGLEVKADDTTHKWTVSRKATVTPKQEAILKSWLGEK</sequence>
<evidence type="ECO:0000313" key="5">
    <source>
        <dbReference type="Proteomes" id="UP001236569"/>
    </source>
</evidence>
<dbReference type="InterPro" id="IPR024191">
    <property type="entry name" value="Peptidase_M61"/>
</dbReference>
<dbReference type="InterPro" id="IPR040756">
    <property type="entry name" value="Peptidase_M61_N"/>
</dbReference>
<gene>
    <name evidence="4" type="ORF">QM480_02795</name>
</gene>
<dbReference type="InterPro" id="IPR027268">
    <property type="entry name" value="Peptidase_M4/M1_CTD_sf"/>
</dbReference>
<evidence type="ECO:0000259" key="2">
    <source>
        <dbReference type="Pfam" id="PF05299"/>
    </source>
</evidence>
<evidence type="ECO:0000256" key="1">
    <source>
        <dbReference type="SAM" id="SignalP"/>
    </source>
</evidence>
<dbReference type="SUPFAM" id="SSF55486">
    <property type="entry name" value="Metalloproteases ('zincins'), catalytic domain"/>
    <property type="match status" value="1"/>
</dbReference>
<feature type="domain" description="Peptidase M61 catalytic" evidence="2">
    <location>
        <begin position="288"/>
        <end position="404"/>
    </location>
</feature>
<feature type="chain" id="PRO_5045722753" evidence="1">
    <location>
        <begin position="26"/>
        <end position="516"/>
    </location>
</feature>
<proteinExistence type="predicted"/>
<organism evidence="4 5">
    <name type="scientific">Flectobacillus longus</name>
    <dbReference type="NCBI Taxonomy" id="2984207"/>
    <lineage>
        <taxon>Bacteria</taxon>
        <taxon>Pseudomonadati</taxon>
        <taxon>Bacteroidota</taxon>
        <taxon>Cytophagia</taxon>
        <taxon>Cytophagales</taxon>
        <taxon>Flectobacillaceae</taxon>
        <taxon>Flectobacillus</taxon>
    </lineage>
</organism>
<evidence type="ECO:0000259" key="3">
    <source>
        <dbReference type="Pfam" id="PF17899"/>
    </source>
</evidence>
<dbReference type="Pfam" id="PF17899">
    <property type="entry name" value="Peptidase_M61_N"/>
    <property type="match status" value="1"/>
</dbReference>
<dbReference type="Proteomes" id="UP001236569">
    <property type="component" value="Unassembled WGS sequence"/>
</dbReference>
<dbReference type="InterPro" id="IPR007963">
    <property type="entry name" value="Peptidase_M61_catalytic"/>
</dbReference>
<dbReference type="PIRSF" id="PIRSF016493">
    <property type="entry name" value="Glycyl_aminpptds"/>
    <property type="match status" value="1"/>
</dbReference>
<keyword evidence="5" id="KW-1185">Reference proteome</keyword>
<accession>A0ABT6YI22</accession>
<dbReference type="Pfam" id="PF05299">
    <property type="entry name" value="Peptidase_M61"/>
    <property type="match status" value="1"/>
</dbReference>
<feature type="domain" description="Peptidase M61 N-terminal" evidence="3">
    <location>
        <begin position="34"/>
        <end position="198"/>
    </location>
</feature>
<dbReference type="RefSeq" id="WP_283368548.1">
    <property type="nucleotide sequence ID" value="NZ_JASHID010000002.1"/>
</dbReference>
<dbReference type="EMBL" id="JASHID010000002">
    <property type="protein sequence ID" value="MDI9863235.1"/>
    <property type="molecule type" value="Genomic_DNA"/>
</dbReference>
<protein>
    <submittedName>
        <fullName evidence="4">M61 family peptidase</fullName>
    </submittedName>
</protein>